<dbReference type="PROSITE" id="PS50893">
    <property type="entry name" value="ABC_TRANSPORTER_2"/>
    <property type="match status" value="2"/>
</dbReference>
<dbReference type="EMBL" id="CABHNA010000061">
    <property type="protein sequence ID" value="VUX12981.1"/>
    <property type="molecule type" value="Genomic_DNA"/>
</dbReference>
<dbReference type="GO" id="GO:0043190">
    <property type="term" value="C:ATP-binding cassette (ABC) transporter complex"/>
    <property type="evidence" value="ECO:0007669"/>
    <property type="project" value="TreeGrafter"/>
</dbReference>
<evidence type="ECO:0000256" key="3">
    <source>
        <dbReference type="ARBA" id="ARBA00022448"/>
    </source>
</evidence>
<keyword evidence="6" id="KW-0547">Nucleotide-binding</keyword>
<keyword evidence="8" id="KW-1278">Translocase</keyword>
<dbReference type="AlphaFoldDB" id="A0A564U0C1"/>
<name>A0A564U0C1_9FIRM</name>
<dbReference type="EC" id="3.6.3.-" evidence="12"/>
<reference evidence="12 13" key="1">
    <citation type="submission" date="2019-07" db="EMBL/GenBank/DDBJ databases">
        <authorList>
            <person name="Hibberd C M."/>
            <person name="Gehrig L. J."/>
            <person name="Chang H.-W."/>
            <person name="Venkatesh S."/>
        </authorList>
    </citation>
    <scope>NUCLEOTIDE SEQUENCE [LARGE SCALE GENOMIC DNA]</scope>
    <source>
        <strain evidence="12">Ruminococcus_torques_SSTS_Bg7063</strain>
    </source>
</reference>
<dbReference type="CDD" id="cd03225">
    <property type="entry name" value="ABC_cobalt_CbiO_domain1"/>
    <property type="match status" value="1"/>
</dbReference>
<dbReference type="GO" id="GO:0005524">
    <property type="term" value="F:ATP binding"/>
    <property type="evidence" value="ECO:0007669"/>
    <property type="project" value="UniProtKB-KW"/>
</dbReference>
<keyword evidence="5" id="KW-0677">Repeat</keyword>
<dbReference type="InterPro" id="IPR050095">
    <property type="entry name" value="ECF_ABC_transporter_ATP-bd"/>
</dbReference>
<comment type="similarity">
    <text evidence="2">Belongs to the ABC transporter superfamily.</text>
</comment>
<dbReference type="Proteomes" id="UP000363661">
    <property type="component" value="Unassembled WGS sequence"/>
</dbReference>
<protein>
    <submittedName>
        <fullName evidence="12">HMP/thiamine import ATP-binding protein YkoD</fullName>
        <ecNumber evidence="12">3.6.3.-</ecNumber>
    </submittedName>
</protein>
<gene>
    <name evidence="12" type="primary">ykoD_2</name>
    <name evidence="12" type="ORF">RTSSTS7063_01847</name>
</gene>
<keyword evidence="9" id="KW-0472">Membrane</keyword>
<dbReference type="Pfam" id="PF00005">
    <property type="entry name" value="ABC_tran"/>
    <property type="match status" value="2"/>
</dbReference>
<dbReference type="InterPro" id="IPR017871">
    <property type="entry name" value="ABC_transporter-like_CS"/>
</dbReference>
<evidence type="ECO:0000256" key="4">
    <source>
        <dbReference type="ARBA" id="ARBA00022475"/>
    </source>
</evidence>
<evidence type="ECO:0000313" key="13">
    <source>
        <dbReference type="Proteomes" id="UP000363661"/>
    </source>
</evidence>
<proteinExistence type="inferred from homology"/>
<organism evidence="12 13">
    <name type="scientific">[Ruminococcus] torques</name>
    <dbReference type="NCBI Taxonomy" id="33039"/>
    <lineage>
        <taxon>Bacteria</taxon>
        <taxon>Bacillati</taxon>
        <taxon>Bacillota</taxon>
        <taxon>Clostridia</taxon>
        <taxon>Lachnospirales</taxon>
        <taxon>Lachnospiraceae</taxon>
        <taxon>Mediterraneibacter</taxon>
    </lineage>
</organism>
<dbReference type="PANTHER" id="PTHR43553:SF23">
    <property type="entry name" value="ABC TRANSPORTER ATP-BINDING COMPONENT"/>
    <property type="match status" value="1"/>
</dbReference>
<dbReference type="SMART" id="SM00382">
    <property type="entry name" value="AAA"/>
    <property type="match status" value="2"/>
</dbReference>
<comment type="subcellular location">
    <subcellularLocation>
        <location evidence="1">Cell membrane</location>
        <topology evidence="1">Peripheral membrane protein</topology>
    </subcellularLocation>
</comment>
<evidence type="ECO:0000256" key="6">
    <source>
        <dbReference type="ARBA" id="ARBA00022741"/>
    </source>
</evidence>
<evidence type="ECO:0000256" key="5">
    <source>
        <dbReference type="ARBA" id="ARBA00022737"/>
    </source>
</evidence>
<comment type="function">
    <text evidence="10">Probably part of an ABC transporter complex. Responsible for energy coupling to the transport system.</text>
</comment>
<keyword evidence="3" id="KW-0813">Transport</keyword>
<dbReference type="FunFam" id="3.40.50.300:FF:000224">
    <property type="entry name" value="Energy-coupling factor transporter ATP-binding protein EcfA"/>
    <property type="match status" value="1"/>
</dbReference>
<evidence type="ECO:0000313" key="12">
    <source>
        <dbReference type="EMBL" id="VUX12981.1"/>
    </source>
</evidence>
<dbReference type="InterPro" id="IPR003593">
    <property type="entry name" value="AAA+_ATPase"/>
</dbReference>
<dbReference type="PROSITE" id="PS00211">
    <property type="entry name" value="ABC_TRANSPORTER_1"/>
    <property type="match status" value="2"/>
</dbReference>
<keyword evidence="12" id="KW-0378">Hydrolase</keyword>
<keyword evidence="7 12" id="KW-0067">ATP-binding</keyword>
<dbReference type="CDD" id="cd03226">
    <property type="entry name" value="ABC_cobalt_CbiO_domain2"/>
    <property type="match status" value="1"/>
</dbReference>
<evidence type="ECO:0000259" key="11">
    <source>
        <dbReference type="PROSITE" id="PS50893"/>
    </source>
</evidence>
<keyword evidence="13" id="KW-1185">Reference proteome</keyword>
<evidence type="ECO:0000256" key="8">
    <source>
        <dbReference type="ARBA" id="ARBA00022967"/>
    </source>
</evidence>
<dbReference type="SUPFAM" id="SSF52540">
    <property type="entry name" value="P-loop containing nucleoside triphosphate hydrolases"/>
    <property type="match status" value="2"/>
</dbReference>
<feature type="domain" description="ABC transporter" evidence="11">
    <location>
        <begin position="263"/>
        <end position="486"/>
    </location>
</feature>
<dbReference type="Gene3D" id="3.40.50.300">
    <property type="entry name" value="P-loop containing nucleotide triphosphate hydrolases"/>
    <property type="match status" value="2"/>
</dbReference>
<dbReference type="PANTHER" id="PTHR43553">
    <property type="entry name" value="HEAVY METAL TRANSPORTER"/>
    <property type="match status" value="1"/>
</dbReference>
<sequence length="505" mass="56931">MIEFENVSFSYTGQEHGGLHDINLKISDGECVLFCGRSGCGKTTITRLVNGLIPQFYQGELHGRVLVDGQEISNIPMYQIAAKVGSVFQNPRTQFFNVDTDSEIAFGIENEARPPEKLAERVEQTTEDLHIQRLRNRNIFELSGGEKQKIAFASVYAMNPQIYLLDEPSSNLDMTSIQELKEHLRLIKKQGKTVLIAEHRLYYLMELADRIVYLEKGEIKGIYTLEEFWQLSEPDREHMGLRAVDLQAVFPQKAHLPAPTPVLELRNVTLRYKKQTILHDIELSAGKGEVIGVVGHNGAGKTTFSRALCGLHKDCDGQFLWESEPIERKERLKRSYMVMQDVNYELFADSVEAECSFGIRNPDQTLVNATLEELGLTPYRERHPNTLSGGQKQRVAVAVSMICGKDLLVFDEPTSGLDFDSMTQVAGLIRRLSDMGKVIFIVTHDFEFVCRTCSRVLHFDEGEMPDDVSVTMEALPKLRELFSVKVNVPAGDREGGLGRSDGKER</sequence>
<dbReference type="GO" id="GO:0016887">
    <property type="term" value="F:ATP hydrolysis activity"/>
    <property type="evidence" value="ECO:0007669"/>
    <property type="project" value="InterPro"/>
</dbReference>
<accession>A0A564U0C1</accession>
<dbReference type="InterPro" id="IPR015856">
    <property type="entry name" value="ABC_transpr_CbiO/EcfA_su"/>
</dbReference>
<dbReference type="GO" id="GO:0042626">
    <property type="term" value="F:ATPase-coupled transmembrane transporter activity"/>
    <property type="evidence" value="ECO:0007669"/>
    <property type="project" value="TreeGrafter"/>
</dbReference>
<evidence type="ECO:0000256" key="2">
    <source>
        <dbReference type="ARBA" id="ARBA00005417"/>
    </source>
</evidence>
<evidence type="ECO:0000256" key="10">
    <source>
        <dbReference type="ARBA" id="ARBA00025157"/>
    </source>
</evidence>
<keyword evidence="4" id="KW-1003">Cell membrane</keyword>
<evidence type="ECO:0000256" key="9">
    <source>
        <dbReference type="ARBA" id="ARBA00023136"/>
    </source>
</evidence>
<feature type="domain" description="ABC transporter" evidence="11">
    <location>
        <begin position="2"/>
        <end position="241"/>
    </location>
</feature>
<dbReference type="InterPro" id="IPR027417">
    <property type="entry name" value="P-loop_NTPase"/>
</dbReference>
<dbReference type="RefSeq" id="WP_243131486.1">
    <property type="nucleotide sequence ID" value="NZ_CABHNA010000061.1"/>
</dbReference>
<evidence type="ECO:0000256" key="1">
    <source>
        <dbReference type="ARBA" id="ARBA00004202"/>
    </source>
</evidence>
<dbReference type="InterPro" id="IPR003439">
    <property type="entry name" value="ABC_transporter-like_ATP-bd"/>
</dbReference>
<evidence type="ECO:0000256" key="7">
    <source>
        <dbReference type="ARBA" id="ARBA00022840"/>
    </source>
</evidence>